<keyword evidence="6 11" id="KW-1133">Transmembrane helix</keyword>
<dbReference type="InterPro" id="IPR023999">
    <property type="entry name" value="Formate_transptr_FocA"/>
</dbReference>
<comment type="similarity">
    <text evidence="9">Belongs to the FNT transporter (TC 1.A.16) family.</text>
</comment>
<dbReference type="Pfam" id="PF01226">
    <property type="entry name" value="Form_Nir_trans"/>
    <property type="match status" value="1"/>
</dbReference>
<evidence type="ECO:0000313" key="13">
    <source>
        <dbReference type="Proteomes" id="UP000237025"/>
    </source>
</evidence>
<protein>
    <recommendedName>
        <fullName evidence="10">Formate transporter FocA</fullName>
    </recommendedName>
</protein>
<keyword evidence="3" id="KW-1003">Cell membrane</keyword>
<dbReference type="Proteomes" id="UP000237025">
    <property type="component" value="Unassembled WGS sequence"/>
</dbReference>
<evidence type="ECO:0000256" key="6">
    <source>
        <dbReference type="ARBA" id="ARBA00022989"/>
    </source>
</evidence>
<feature type="transmembrane region" description="Helical" evidence="11">
    <location>
        <begin position="106"/>
        <end position="138"/>
    </location>
</feature>
<name>A0ABX5A722_9ENTR</name>
<keyword evidence="5 11" id="KW-0812">Transmembrane</keyword>
<dbReference type="InterPro" id="IPR024002">
    <property type="entry name" value="For/NO2_transpt_CS"/>
</dbReference>
<feature type="transmembrane region" description="Helical" evidence="11">
    <location>
        <begin position="75"/>
        <end position="94"/>
    </location>
</feature>
<evidence type="ECO:0000313" key="12">
    <source>
        <dbReference type="EMBL" id="POZ25087.1"/>
    </source>
</evidence>
<dbReference type="PROSITE" id="PS01005">
    <property type="entry name" value="FORMATE_NITRITE_TP_1"/>
    <property type="match status" value="1"/>
</dbReference>
<dbReference type="InterPro" id="IPR000292">
    <property type="entry name" value="For/NO2_transpt"/>
</dbReference>
<keyword evidence="4" id="KW-0997">Cell inner membrane</keyword>
<dbReference type="Gene3D" id="1.20.1080.10">
    <property type="entry name" value="Glycerol uptake facilitator protein"/>
    <property type="match status" value="1"/>
</dbReference>
<comment type="caution">
    <text evidence="12">The sequence shown here is derived from an EMBL/GenBank/DDBJ whole genome shotgun (WGS) entry which is preliminary data.</text>
</comment>
<comment type="catalytic activity">
    <reaction evidence="8">
        <text>formate(in) = formate(out)</text>
        <dbReference type="Rhea" id="RHEA:29679"/>
        <dbReference type="ChEBI" id="CHEBI:15740"/>
    </reaction>
</comment>
<dbReference type="NCBIfam" id="TIGR00790">
    <property type="entry name" value="fnt"/>
    <property type="match status" value="1"/>
</dbReference>
<keyword evidence="2" id="KW-0813">Transport</keyword>
<dbReference type="PANTHER" id="PTHR30520">
    <property type="entry name" value="FORMATE TRANSPORTER-RELATED"/>
    <property type="match status" value="1"/>
</dbReference>
<keyword evidence="13" id="KW-1185">Reference proteome</keyword>
<dbReference type="EMBL" id="PQVW01000003">
    <property type="protein sequence ID" value="POZ25087.1"/>
    <property type="molecule type" value="Genomic_DNA"/>
</dbReference>
<dbReference type="NCBIfam" id="NF008069">
    <property type="entry name" value="PRK10805.1"/>
    <property type="match status" value="1"/>
</dbReference>
<accession>A0ABX5A722</accession>
<organism evidence="12 13">
    <name type="scientific">Lelliottia aquatilis</name>
    <dbReference type="NCBI Taxonomy" id="2080838"/>
    <lineage>
        <taxon>Bacteria</taxon>
        <taxon>Pseudomonadati</taxon>
        <taxon>Pseudomonadota</taxon>
        <taxon>Gammaproteobacteria</taxon>
        <taxon>Enterobacterales</taxon>
        <taxon>Enterobacteriaceae</taxon>
        <taxon>Lelliottia</taxon>
    </lineage>
</organism>
<evidence type="ECO:0000256" key="8">
    <source>
        <dbReference type="ARBA" id="ARBA00035914"/>
    </source>
</evidence>
<evidence type="ECO:0000256" key="2">
    <source>
        <dbReference type="ARBA" id="ARBA00022448"/>
    </source>
</evidence>
<comment type="subcellular location">
    <subcellularLocation>
        <location evidence="1">Cell inner membrane</location>
        <topology evidence="1">Multi-pass membrane protein</topology>
    </subcellularLocation>
</comment>
<dbReference type="PROSITE" id="PS01006">
    <property type="entry name" value="FORMATE_NITRITE_TP_2"/>
    <property type="match status" value="1"/>
</dbReference>
<reference evidence="12 13" key="1">
    <citation type="submission" date="2018-02" db="EMBL/GenBank/DDBJ databases">
        <title>Lelliotia aquatilis sp. nov., isolated from drinking water.</title>
        <authorList>
            <person name="Kaempfer P."/>
            <person name="Glaeser S."/>
            <person name="Exner M."/>
            <person name="Doijad S."/>
            <person name="Chakraborty T."/>
        </authorList>
    </citation>
    <scope>NUCLEOTIDE SEQUENCE [LARGE SCALE GENOMIC DNA]</scope>
    <source>
        <strain evidence="12 13">6331-17</strain>
    </source>
</reference>
<feature type="transmembrane region" description="Helical" evidence="11">
    <location>
        <begin position="201"/>
        <end position="220"/>
    </location>
</feature>
<evidence type="ECO:0000256" key="11">
    <source>
        <dbReference type="SAM" id="Phobius"/>
    </source>
</evidence>
<sequence>MLQNHALCGPISQARYDLYQFLFYNALLVSRRRLNKERVSVKADNPFDLILPAAMAKVAEEAGVYKATKHPMTTFYLAITAGVFISIAFVFYITATTGTAAMPFGIAKLIGGICFSLGLILCVICGADLFTSTVLIVVAKASGRITWGQLARNWINVYVGNLIGCLLFVLLMWLSGEYMTANGGWGLNVLQTADHKMHHTFIEAVALGILANLMVCLAVWMSYSGRSLMDKAMIMVLPVAMFVASGFEHSIANMFMIPMGIVIRNFASPEFWTAVGSTPESFSHLTIMNFITDNLIPVTIGNIIGGGLLVGLTYWVIYLRGDNHH</sequence>
<evidence type="ECO:0000256" key="5">
    <source>
        <dbReference type="ARBA" id="ARBA00022692"/>
    </source>
</evidence>
<proteinExistence type="inferred from homology"/>
<dbReference type="InterPro" id="IPR023271">
    <property type="entry name" value="Aquaporin-like"/>
</dbReference>
<feature type="transmembrane region" description="Helical" evidence="11">
    <location>
        <begin position="295"/>
        <end position="317"/>
    </location>
</feature>
<evidence type="ECO:0000256" key="4">
    <source>
        <dbReference type="ARBA" id="ARBA00022519"/>
    </source>
</evidence>
<evidence type="ECO:0000256" key="10">
    <source>
        <dbReference type="NCBIfam" id="TIGR04060"/>
    </source>
</evidence>
<evidence type="ECO:0000256" key="1">
    <source>
        <dbReference type="ARBA" id="ARBA00004429"/>
    </source>
</evidence>
<feature type="transmembrane region" description="Helical" evidence="11">
    <location>
        <begin position="232"/>
        <end position="252"/>
    </location>
</feature>
<dbReference type="NCBIfam" id="TIGR04060">
    <property type="entry name" value="formate_focA"/>
    <property type="match status" value="1"/>
</dbReference>
<evidence type="ECO:0000256" key="9">
    <source>
        <dbReference type="ARBA" id="ARBA00049660"/>
    </source>
</evidence>
<evidence type="ECO:0000256" key="7">
    <source>
        <dbReference type="ARBA" id="ARBA00023136"/>
    </source>
</evidence>
<gene>
    <name evidence="12" type="ORF">C3712_05505</name>
</gene>
<feature type="transmembrane region" description="Helical" evidence="11">
    <location>
        <begin position="158"/>
        <end position="181"/>
    </location>
</feature>
<keyword evidence="7 11" id="KW-0472">Membrane</keyword>
<dbReference type="PANTHER" id="PTHR30520:SF10">
    <property type="entry name" value="FORMATE CHANNEL FOCA-RELATED"/>
    <property type="match status" value="1"/>
</dbReference>
<evidence type="ECO:0000256" key="3">
    <source>
        <dbReference type="ARBA" id="ARBA00022475"/>
    </source>
</evidence>